<evidence type="ECO:0000256" key="5">
    <source>
        <dbReference type="ARBA" id="ARBA00023125"/>
    </source>
</evidence>
<protein>
    <recommendedName>
        <fullName evidence="12">Homeobox domain-containing protein</fullName>
    </recommendedName>
</protein>
<evidence type="ECO:0000313" key="13">
    <source>
        <dbReference type="EMBL" id="CAH2079763.1"/>
    </source>
</evidence>
<dbReference type="CDD" id="cd00086">
    <property type="entry name" value="homeodomain"/>
    <property type="match status" value="1"/>
</dbReference>
<dbReference type="SUPFAM" id="SSF46689">
    <property type="entry name" value="Homeodomain-like"/>
    <property type="match status" value="1"/>
</dbReference>
<dbReference type="PROSITE" id="PS50071">
    <property type="entry name" value="HOMEOBOX_2"/>
    <property type="match status" value="1"/>
</dbReference>
<dbReference type="GO" id="GO:0003677">
    <property type="term" value="F:DNA binding"/>
    <property type="evidence" value="ECO:0007669"/>
    <property type="project" value="UniProtKB-UniRule"/>
</dbReference>
<feature type="non-terminal residue" evidence="13">
    <location>
        <position position="143"/>
    </location>
</feature>
<evidence type="ECO:0000256" key="11">
    <source>
        <dbReference type="SAM" id="MobiDB-lite"/>
    </source>
</evidence>
<keyword evidence="14" id="KW-1185">Reference proteome</keyword>
<keyword evidence="4" id="KW-0175">Coiled coil</keyword>
<evidence type="ECO:0000256" key="8">
    <source>
        <dbReference type="ARBA" id="ARBA00023242"/>
    </source>
</evidence>
<evidence type="ECO:0000313" key="14">
    <source>
        <dbReference type="Proteomes" id="UP000836841"/>
    </source>
</evidence>
<keyword evidence="8 9" id="KW-0539">Nucleus</keyword>
<feature type="DNA-binding region" description="Homeobox" evidence="9">
    <location>
        <begin position="23"/>
        <end position="82"/>
    </location>
</feature>
<comment type="similarity">
    <text evidence="2">Belongs to the HD-ZIP homeobox family. Class IV subfamily.</text>
</comment>
<evidence type="ECO:0000256" key="6">
    <source>
        <dbReference type="ARBA" id="ARBA00023155"/>
    </source>
</evidence>
<dbReference type="AlphaFoldDB" id="A0AAU9TB05"/>
<sequence length="143" mass="16743">MDYDGSGSSDNEQHTLVDAKKRENKICHRHTPQQIQKLEGYFKECPNPGESQRRKLCKELNLDQDQIKYWFQNKRTQRKAQDERSSNILLHGENNKIRCENEAMLDVLKNVLCPACGGPSFGRDKRERNLQKLRLENAILKDM</sequence>
<comment type="subcellular location">
    <subcellularLocation>
        <location evidence="1 9 10">Nucleus</location>
    </subcellularLocation>
</comment>
<evidence type="ECO:0000256" key="9">
    <source>
        <dbReference type="PROSITE-ProRule" id="PRU00108"/>
    </source>
</evidence>
<dbReference type="EMBL" id="OU466863">
    <property type="protein sequence ID" value="CAH2079763.1"/>
    <property type="molecule type" value="Genomic_DNA"/>
</dbReference>
<feature type="compositionally biased region" description="Polar residues" evidence="11">
    <location>
        <begin position="1"/>
        <end position="10"/>
    </location>
</feature>
<dbReference type="InterPro" id="IPR009057">
    <property type="entry name" value="Homeodomain-like_sf"/>
</dbReference>
<keyword evidence="7" id="KW-0804">Transcription</keyword>
<feature type="domain" description="Homeobox" evidence="12">
    <location>
        <begin position="21"/>
        <end position="81"/>
    </location>
</feature>
<dbReference type="Proteomes" id="UP000836841">
    <property type="component" value="Chromosome 7"/>
</dbReference>
<gene>
    <name evidence="13" type="ORF">TAV2_LOCUS25834</name>
</gene>
<keyword evidence="6 9" id="KW-0371">Homeobox</keyword>
<proteinExistence type="inferred from homology"/>
<dbReference type="Pfam" id="PF00046">
    <property type="entry name" value="Homeodomain"/>
    <property type="match status" value="1"/>
</dbReference>
<dbReference type="InterPro" id="IPR042160">
    <property type="entry name" value="HD-Zip_IV"/>
</dbReference>
<dbReference type="Gene3D" id="1.10.10.60">
    <property type="entry name" value="Homeodomain-like"/>
    <property type="match status" value="1"/>
</dbReference>
<evidence type="ECO:0000256" key="7">
    <source>
        <dbReference type="ARBA" id="ARBA00023163"/>
    </source>
</evidence>
<organism evidence="13 14">
    <name type="scientific">Thlaspi arvense</name>
    <name type="common">Field penny-cress</name>
    <dbReference type="NCBI Taxonomy" id="13288"/>
    <lineage>
        <taxon>Eukaryota</taxon>
        <taxon>Viridiplantae</taxon>
        <taxon>Streptophyta</taxon>
        <taxon>Embryophyta</taxon>
        <taxon>Tracheophyta</taxon>
        <taxon>Spermatophyta</taxon>
        <taxon>Magnoliopsida</taxon>
        <taxon>eudicotyledons</taxon>
        <taxon>Gunneridae</taxon>
        <taxon>Pentapetalae</taxon>
        <taxon>rosids</taxon>
        <taxon>malvids</taxon>
        <taxon>Brassicales</taxon>
        <taxon>Brassicaceae</taxon>
        <taxon>Thlaspideae</taxon>
        <taxon>Thlaspi</taxon>
    </lineage>
</organism>
<keyword evidence="5 9" id="KW-0238">DNA-binding</keyword>
<feature type="compositionally biased region" description="Basic and acidic residues" evidence="11">
    <location>
        <begin position="11"/>
        <end position="26"/>
    </location>
</feature>
<reference evidence="13 14" key="1">
    <citation type="submission" date="2022-03" db="EMBL/GenBank/DDBJ databases">
        <authorList>
            <person name="Nunn A."/>
            <person name="Chopra R."/>
            <person name="Nunn A."/>
            <person name="Contreras Garrido A."/>
        </authorList>
    </citation>
    <scope>NUCLEOTIDE SEQUENCE [LARGE SCALE GENOMIC DNA]</scope>
</reference>
<evidence type="ECO:0000256" key="1">
    <source>
        <dbReference type="ARBA" id="ARBA00004123"/>
    </source>
</evidence>
<evidence type="ECO:0000256" key="3">
    <source>
        <dbReference type="ARBA" id="ARBA00023015"/>
    </source>
</evidence>
<dbReference type="PANTHER" id="PTHR45654:SF63">
    <property type="entry name" value="HOMEOBOX-LEUCINE ZIPPER PROTEIN HDG8"/>
    <property type="match status" value="1"/>
</dbReference>
<dbReference type="InterPro" id="IPR001356">
    <property type="entry name" value="HD"/>
</dbReference>
<evidence type="ECO:0000259" key="12">
    <source>
        <dbReference type="PROSITE" id="PS50071"/>
    </source>
</evidence>
<feature type="region of interest" description="Disordered" evidence="11">
    <location>
        <begin position="1"/>
        <end position="27"/>
    </location>
</feature>
<dbReference type="GO" id="GO:0005634">
    <property type="term" value="C:nucleus"/>
    <property type="evidence" value="ECO:0007669"/>
    <property type="project" value="UniProtKB-SubCell"/>
</dbReference>
<evidence type="ECO:0000256" key="10">
    <source>
        <dbReference type="RuleBase" id="RU000682"/>
    </source>
</evidence>
<accession>A0AAU9TB05</accession>
<evidence type="ECO:0000256" key="2">
    <source>
        <dbReference type="ARBA" id="ARBA00006789"/>
    </source>
</evidence>
<name>A0AAU9TB05_THLAR</name>
<evidence type="ECO:0000256" key="4">
    <source>
        <dbReference type="ARBA" id="ARBA00023054"/>
    </source>
</evidence>
<dbReference type="PANTHER" id="PTHR45654">
    <property type="entry name" value="HOMEOBOX-LEUCINE ZIPPER PROTEIN MERISTEM L1"/>
    <property type="match status" value="1"/>
</dbReference>
<dbReference type="SMART" id="SM00389">
    <property type="entry name" value="HOX"/>
    <property type="match status" value="1"/>
</dbReference>
<keyword evidence="3" id="KW-0805">Transcription regulation</keyword>
<dbReference type="FunFam" id="1.10.10.60:FF:000229">
    <property type="entry name" value="Homeobox-leucine zipper protein HDG1"/>
    <property type="match status" value="1"/>
</dbReference>